<comment type="caution">
    <text evidence="3">The sequence shown here is derived from an EMBL/GenBank/DDBJ whole genome shotgun (WGS) entry which is preliminary data.</text>
</comment>
<gene>
    <name evidence="3" type="ORF">FrCorBMG51_01380</name>
</gene>
<feature type="compositionally biased region" description="Low complexity" evidence="1">
    <location>
        <begin position="74"/>
        <end position="93"/>
    </location>
</feature>
<proteinExistence type="predicted"/>
<dbReference type="EMBL" id="JWIO01000002">
    <property type="protein sequence ID" value="KLL12825.1"/>
    <property type="molecule type" value="Genomic_DNA"/>
</dbReference>
<evidence type="ECO:0000313" key="3">
    <source>
        <dbReference type="EMBL" id="KLL12825.1"/>
    </source>
</evidence>
<reference evidence="3 4" key="1">
    <citation type="submission" date="2014-12" db="EMBL/GenBank/DDBJ databases">
        <title>Frankia sp. BMG5.1 draft genome.</title>
        <authorList>
            <person name="Gtari M."/>
            <person name="Ghodhbane-Gtari F."/>
            <person name="Nouioui I."/>
            <person name="Ktari A."/>
            <person name="Hezbri K."/>
            <person name="Mimouni W."/>
            <person name="Sbissi I."/>
            <person name="Ayari A."/>
            <person name="Yamanaka T."/>
            <person name="Normand P."/>
            <person name="Tisa L.S."/>
            <person name="Boudabous A."/>
        </authorList>
    </citation>
    <scope>NUCLEOTIDE SEQUENCE [LARGE SCALE GENOMIC DNA]</scope>
    <source>
        <strain evidence="3 4">BMG5.1</strain>
    </source>
</reference>
<organism evidence="3 4">
    <name type="scientific">Protofrankia coriariae</name>
    <dbReference type="NCBI Taxonomy" id="1562887"/>
    <lineage>
        <taxon>Bacteria</taxon>
        <taxon>Bacillati</taxon>
        <taxon>Actinomycetota</taxon>
        <taxon>Actinomycetes</taxon>
        <taxon>Frankiales</taxon>
        <taxon>Frankiaceae</taxon>
        <taxon>Protofrankia</taxon>
    </lineage>
</organism>
<feature type="region of interest" description="Disordered" evidence="1">
    <location>
        <begin position="48"/>
        <end position="100"/>
    </location>
</feature>
<feature type="region of interest" description="Disordered" evidence="1">
    <location>
        <begin position="1"/>
        <end position="27"/>
    </location>
</feature>
<feature type="compositionally biased region" description="Basic and acidic residues" evidence="1">
    <location>
        <begin position="269"/>
        <end position="284"/>
    </location>
</feature>
<feature type="compositionally biased region" description="Low complexity" evidence="1">
    <location>
        <begin position="50"/>
        <end position="66"/>
    </location>
</feature>
<sequence length="292" mass="29047">MLHLSAHGSASTVELEDEDGNPVPVRAEELVDALKGASRPLPLIVLSSCSGATASPPGPDSPAGSAGLDGSVDPGGSADPVGSAGSDGSAGPDEPAGSDGLAATLVRRGADRVVAIQTTVTDRYATDLAGVFYEELATGRAGSVPAALAAARRQVDADRRTAARATGRLAPPEYATATLLAAADDPPLLDMAADPRPLARPFAAPAGGTVRELAMGDLVGRRREVRTALDVLRGGRAAVERYGAVAGVVLTGPGGIGKTSAPAVAEPADAERDRPAHPGPDGRRASAAGGVR</sequence>
<keyword evidence="4" id="KW-1185">Reference proteome</keyword>
<protein>
    <recommendedName>
        <fullName evidence="2">CHAT domain-containing protein</fullName>
    </recommendedName>
</protein>
<name>A0ABR5F811_9ACTN</name>
<dbReference type="Proteomes" id="UP000035425">
    <property type="component" value="Unassembled WGS sequence"/>
</dbReference>
<dbReference type="Pfam" id="PF12770">
    <property type="entry name" value="CHAT"/>
    <property type="match status" value="1"/>
</dbReference>
<evidence type="ECO:0000256" key="1">
    <source>
        <dbReference type="SAM" id="MobiDB-lite"/>
    </source>
</evidence>
<evidence type="ECO:0000313" key="4">
    <source>
        <dbReference type="Proteomes" id="UP000035425"/>
    </source>
</evidence>
<accession>A0ABR5F811</accession>
<feature type="region of interest" description="Disordered" evidence="1">
    <location>
        <begin position="255"/>
        <end position="292"/>
    </location>
</feature>
<dbReference type="InterPro" id="IPR024983">
    <property type="entry name" value="CHAT_dom"/>
</dbReference>
<feature type="domain" description="CHAT" evidence="2">
    <location>
        <begin position="2"/>
        <end position="161"/>
    </location>
</feature>
<evidence type="ECO:0000259" key="2">
    <source>
        <dbReference type="Pfam" id="PF12770"/>
    </source>
</evidence>